<organism evidence="1 2">
    <name type="scientific">Acinetobacter haemolyticus ATCC 19194</name>
    <dbReference type="NCBI Taxonomy" id="707232"/>
    <lineage>
        <taxon>Bacteria</taxon>
        <taxon>Pseudomonadati</taxon>
        <taxon>Pseudomonadota</taxon>
        <taxon>Gammaproteobacteria</taxon>
        <taxon>Moraxellales</taxon>
        <taxon>Moraxellaceae</taxon>
        <taxon>Acinetobacter</taxon>
    </lineage>
</organism>
<gene>
    <name evidence="1" type="ORF">HMP0015_1038</name>
</gene>
<name>D4XMU6_ACIHA</name>
<dbReference type="EMBL" id="ADMT01000105">
    <property type="protein sequence ID" value="EFF83494.1"/>
    <property type="molecule type" value="Genomic_DNA"/>
</dbReference>
<dbReference type="HOGENOM" id="CLU_3211134_0_0_6"/>
<protein>
    <submittedName>
        <fullName evidence="1">Uncharacterized protein</fullName>
    </submittedName>
</protein>
<dbReference type="Proteomes" id="UP000003085">
    <property type="component" value="Unassembled WGS sequence"/>
</dbReference>
<evidence type="ECO:0000313" key="1">
    <source>
        <dbReference type="EMBL" id="EFF83494.1"/>
    </source>
</evidence>
<accession>D4XMU6</accession>
<dbReference type="AlphaFoldDB" id="D4XMU6"/>
<reference evidence="2" key="1">
    <citation type="submission" date="2010-03" db="EMBL/GenBank/DDBJ databases">
        <title>Complete sequence of Mobiluncus curtisii ATCC 43063.</title>
        <authorList>
            <person name="Muzny D."/>
            <person name="Qin X."/>
            <person name="Deng J."/>
            <person name="Jiang H."/>
            <person name="Liu Y."/>
            <person name="Qu J."/>
            <person name="Song X.-Z."/>
            <person name="Zhang L."/>
            <person name="Thornton R."/>
            <person name="Coyle M."/>
            <person name="Francisco L."/>
            <person name="Jackson L."/>
            <person name="Javaid M."/>
            <person name="Korchina V."/>
            <person name="Kovar C."/>
            <person name="Mata R."/>
            <person name="Mathew T."/>
            <person name="Ngo R."/>
            <person name="Nguyen L."/>
            <person name="Nguyen N."/>
            <person name="Okwuonu G."/>
            <person name="Ongeri F."/>
            <person name="Pham C."/>
            <person name="Simmons D."/>
            <person name="Wilczek-Boney K."/>
            <person name="Hale W."/>
            <person name="Jakkamsetti A."/>
            <person name="Pham P."/>
            <person name="Ruth R."/>
            <person name="San Lucas F."/>
            <person name="Warren J."/>
            <person name="Zhang J."/>
            <person name="Zhao Z."/>
            <person name="Zhou C."/>
            <person name="Zhu D."/>
            <person name="Lee S."/>
            <person name="Bess C."/>
            <person name="Blankenburg K."/>
            <person name="Forbes L."/>
            <person name="Fu Q."/>
            <person name="Gubbala S."/>
            <person name="Hirani K."/>
            <person name="Jayaseelan J.C."/>
            <person name="Lara F."/>
            <person name="Munidasa M."/>
            <person name="Palculict T."/>
            <person name="Patil S."/>
            <person name="Pu L.-L."/>
            <person name="Saada N."/>
            <person name="Tang L."/>
            <person name="Weissenberger G."/>
            <person name="Zhu Y."/>
            <person name="Hemphill L."/>
            <person name="Shang Y."/>
            <person name="Youmans B."/>
            <person name="Ayvaz T."/>
            <person name="Ross M."/>
            <person name="Santibanez J."/>
            <person name="Aqrawi P."/>
            <person name="Gross S."/>
            <person name="Joshi V."/>
            <person name="Fowler G."/>
            <person name="Nazareth L."/>
            <person name="Reid J."/>
            <person name="Worley K."/>
            <person name="Petrosino J."/>
            <person name="Highlander S."/>
            <person name="Gibbs R."/>
            <person name="Gibbs R."/>
        </authorList>
    </citation>
    <scope>NUCLEOTIDE SEQUENCE [LARGE SCALE GENOMIC DNA]</scope>
    <source>
        <strain evidence="2">ATCC 19194</strain>
    </source>
</reference>
<evidence type="ECO:0000313" key="2">
    <source>
        <dbReference type="Proteomes" id="UP000003085"/>
    </source>
</evidence>
<sequence>MCILQHSQPNATPSSIFYFQVNVFRSNLHFFLYFVSEFALIKSE</sequence>
<proteinExistence type="predicted"/>
<comment type="caution">
    <text evidence="1">The sequence shown here is derived from an EMBL/GenBank/DDBJ whole genome shotgun (WGS) entry which is preliminary data.</text>
</comment>